<dbReference type="EMBL" id="OIVN01006252">
    <property type="protein sequence ID" value="SPD28968.1"/>
    <property type="molecule type" value="Genomic_DNA"/>
</dbReference>
<organism evidence="1">
    <name type="scientific">Fagus sylvatica</name>
    <name type="common">Beechnut</name>
    <dbReference type="NCBI Taxonomy" id="28930"/>
    <lineage>
        <taxon>Eukaryota</taxon>
        <taxon>Viridiplantae</taxon>
        <taxon>Streptophyta</taxon>
        <taxon>Embryophyta</taxon>
        <taxon>Tracheophyta</taxon>
        <taxon>Spermatophyta</taxon>
        <taxon>Magnoliopsida</taxon>
        <taxon>eudicotyledons</taxon>
        <taxon>Gunneridae</taxon>
        <taxon>Pentapetalae</taxon>
        <taxon>rosids</taxon>
        <taxon>fabids</taxon>
        <taxon>Fagales</taxon>
        <taxon>Fagaceae</taxon>
        <taxon>Fagus</taxon>
    </lineage>
</organism>
<reference evidence="1" key="1">
    <citation type="submission" date="2018-02" db="EMBL/GenBank/DDBJ databases">
        <authorList>
            <person name="Cohen D.B."/>
            <person name="Kent A.D."/>
        </authorList>
    </citation>
    <scope>NUCLEOTIDE SEQUENCE</scope>
</reference>
<sequence>MLCSALSSRIFCSSSPRSVLMKPWISFLPNFLLLLSPICPHEAMDLSPPKVFPLLKFERFGV</sequence>
<evidence type="ECO:0000313" key="1">
    <source>
        <dbReference type="EMBL" id="SPD28968.1"/>
    </source>
</evidence>
<name>A0A2N9IWL9_FAGSY</name>
<accession>A0A2N9IWL9</accession>
<gene>
    <name evidence="1" type="ORF">FSB_LOCUS56850</name>
</gene>
<dbReference type="AlphaFoldDB" id="A0A2N9IWL9"/>
<proteinExistence type="predicted"/>
<protein>
    <submittedName>
        <fullName evidence="1">Uncharacterized protein</fullName>
    </submittedName>
</protein>